<keyword evidence="8" id="KW-1185">Reference proteome</keyword>
<dbReference type="Gene3D" id="2.30.42.10">
    <property type="match status" value="1"/>
</dbReference>
<dbReference type="SUPFAM" id="SSF50156">
    <property type="entry name" value="PDZ domain-like"/>
    <property type="match status" value="1"/>
</dbReference>
<feature type="domain" description="PDZ" evidence="6">
    <location>
        <begin position="86"/>
        <end position="159"/>
    </location>
</feature>
<keyword evidence="4 5" id="KW-0720">Serine protease</keyword>
<dbReference type="Pfam" id="PF03572">
    <property type="entry name" value="Peptidase_S41"/>
    <property type="match status" value="1"/>
</dbReference>
<dbReference type="GO" id="GO:0004175">
    <property type="term" value="F:endopeptidase activity"/>
    <property type="evidence" value="ECO:0007669"/>
    <property type="project" value="TreeGrafter"/>
</dbReference>
<evidence type="ECO:0000313" key="7">
    <source>
        <dbReference type="EMBL" id="MBC8541540.1"/>
    </source>
</evidence>
<dbReference type="Gene3D" id="3.90.226.10">
    <property type="entry name" value="2-enoyl-CoA Hydratase, Chain A, domain 1"/>
    <property type="match status" value="1"/>
</dbReference>
<dbReference type="GO" id="GO:0006508">
    <property type="term" value="P:proteolysis"/>
    <property type="evidence" value="ECO:0007669"/>
    <property type="project" value="UniProtKB-KW"/>
</dbReference>
<dbReference type="PANTHER" id="PTHR32060:SF30">
    <property type="entry name" value="CARBOXY-TERMINAL PROCESSING PROTEASE CTPA"/>
    <property type="match status" value="1"/>
</dbReference>
<dbReference type="Pfam" id="PF13180">
    <property type="entry name" value="PDZ_2"/>
    <property type="match status" value="1"/>
</dbReference>
<dbReference type="Pfam" id="PF22694">
    <property type="entry name" value="CtpB_N-like"/>
    <property type="match status" value="1"/>
</dbReference>
<dbReference type="SMART" id="SM00228">
    <property type="entry name" value="PDZ"/>
    <property type="match status" value="1"/>
</dbReference>
<evidence type="ECO:0000313" key="8">
    <source>
        <dbReference type="Proteomes" id="UP000611762"/>
    </source>
</evidence>
<reference evidence="7" key="1">
    <citation type="submission" date="2020-08" db="EMBL/GenBank/DDBJ databases">
        <title>Genome public.</title>
        <authorList>
            <person name="Liu C."/>
            <person name="Sun Q."/>
        </authorList>
    </citation>
    <scope>NUCLEOTIDE SEQUENCE</scope>
    <source>
        <strain evidence="7">H8</strain>
    </source>
</reference>
<evidence type="ECO:0000256" key="1">
    <source>
        <dbReference type="ARBA" id="ARBA00009179"/>
    </source>
</evidence>
<evidence type="ECO:0000256" key="4">
    <source>
        <dbReference type="ARBA" id="ARBA00022825"/>
    </source>
</evidence>
<protein>
    <submittedName>
        <fullName evidence="7">S41 family peptidase</fullName>
    </submittedName>
</protein>
<dbReference type="GO" id="GO:0008236">
    <property type="term" value="F:serine-type peptidase activity"/>
    <property type="evidence" value="ECO:0007669"/>
    <property type="project" value="UniProtKB-KW"/>
</dbReference>
<dbReference type="NCBIfam" id="TIGR00225">
    <property type="entry name" value="prc"/>
    <property type="match status" value="1"/>
</dbReference>
<dbReference type="EMBL" id="JACRSU010000004">
    <property type="protein sequence ID" value="MBC8541540.1"/>
    <property type="molecule type" value="Genomic_DNA"/>
</dbReference>
<dbReference type="Proteomes" id="UP000611762">
    <property type="component" value="Unassembled WGS sequence"/>
</dbReference>
<dbReference type="AlphaFoldDB" id="A0A926DM73"/>
<name>A0A926DM73_9FIRM</name>
<sequence length="393" mass="43359">MFTKKTLVATAICTFIATAAVAVTGTYFYFRFSRYDVVAQARNLIREHYVDQLSDEQMDKMNDYAISAMVASLEDPYSYYFDATTFDSYEESTKEEYVGVGITVSYNAEQNQMVVISPTDGSPAQKAGILPGDVVTQVDDMTVTQDSYNDVVDHIRGEGAAAGTSVKIHVLRDGEEKVFDVTRDVIPVDTVSYKMLDENLGYIRISEFKHGTVDEFSEGLESIQASGAKGLIIDLRNNPGGYADSVLQMTDMLLPKGTIAYLEDNKGKKQYFYSDADHLALPMAILVNEGTASASELMAGSTQAYGAAKIIGKKTYGKAVGQTPYMLTKDTAIYLTNARYYTPKGECIDKKGIMPDIEVDLPDELKSKLTTLEPSQDDQLRTAVETLYDEIQK</sequence>
<comment type="caution">
    <text evidence="7">The sequence shown here is derived from an EMBL/GenBank/DDBJ whole genome shotgun (WGS) entry which is preliminary data.</text>
</comment>
<dbReference type="InterPro" id="IPR036034">
    <property type="entry name" value="PDZ_sf"/>
</dbReference>
<proteinExistence type="inferred from homology"/>
<evidence type="ECO:0000256" key="5">
    <source>
        <dbReference type="RuleBase" id="RU004404"/>
    </source>
</evidence>
<dbReference type="SMART" id="SM00245">
    <property type="entry name" value="TSPc"/>
    <property type="match status" value="1"/>
</dbReference>
<evidence type="ECO:0000256" key="2">
    <source>
        <dbReference type="ARBA" id="ARBA00022670"/>
    </source>
</evidence>
<dbReference type="SUPFAM" id="SSF52096">
    <property type="entry name" value="ClpP/crotonase"/>
    <property type="match status" value="1"/>
</dbReference>
<comment type="similarity">
    <text evidence="1 5">Belongs to the peptidase S41A family.</text>
</comment>
<dbReference type="InterPro" id="IPR055210">
    <property type="entry name" value="CtpA/B_N"/>
</dbReference>
<dbReference type="InterPro" id="IPR004447">
    <property type="entry name" value="Peptidase_S41A"/>
</dbReference>
<dbReference type="CDD" id="cd06782">
    <property type="entry name" value="cpPDZ_CPP-like"/>
    <property type="match status" value="1"/>
</dbReference>
<keyword evidence="2 5" id="KW-0645">Protease</keyword>
<accession>A0A926DM73</accession>
<dbReference type="GO" id="GO:0030288">
    <property type="term" value="C:outer membrane-bounded periplasmic space"/>
    <property type="evidence" value="ECO:0007669"/>
    <property type="project" value="TreeGrafter"/>
</dbReference>
<dbReference type="PANTHER" id="PTHR32060">
    <property type="entry name" value="TAIL-SPECIFIC PROTEASE"/>
    <property type="match status" value="1"/>
</dbReference>
<dbReference type="InterPro" id="IPR001478">
    <property type="entry name" value="PDZ"/>
</dbReference>
<dbReference type="Gene3D" id="3.30.750.44">
    <property type="match status" value="1"/>
</dbReference>
<dbReference type="RefSeq" id="WP_249313561.1">
    <property type="nucleotide sequence ID" value="NZ_JACRSU010000004.1"/>
</dbReference>
<keyword evidence="3 5" id="KW-0378">Hydrolase</keyword>
<dbReference type="InterPro" id="IPR005151">
    <property type="entry name" value="Tail-specific_protease"/>
</dbReference>
<organism evidence="7 8">
    <name type="scientific">Congzhengia minquanensis</name>
    <dbReference type="NCBI Taxonomy" id="2763657"/>
    <lineage>
        <taxon>Bacteria</taxon>
        <taxon>Bacillati</taxon>
        <taxon>Bacillota</taxon>
        <taxon>Clostridia</taxon>
        <taxon>Eubacteriales</taxon>
        <taxon>Oscillospiraceae</taxon>
        <taxon>Congzhengia</taxon>
    </lineage>
</organism>
<evidence type="ECO:0000256" key="3">
    <source>
        <dbReference type="ARBA" id="ARBA00022801"/>
    </source>
</evidence>
<evidence type="ECO:0000259" key="6">
    <source>
        <dbReference type="PROSITE" id="PS50106"/>
    </source>
</evidence>
<dbReference type="CDD" id="cd07560">
    <property type="entry name" value="Peptidase_S41_CPP"/>
    <property type="match status" value="1"/>
</dbReference>
<dbReference type="PROSITE" id="PS50106">
    <property type="entry name" value="PDZ"/>
    <property type="match status" value="1"/>
</dbReference>
<dbReference type="GO" id="GO:0007165">
    <property type="term" value="P:signal transduction"/>
    <property type="evidence" value="ECO:0007669"/>
    <property type="project" value="TreeGrafter"/>
</dbReference>
<gene>
    <name evidence="7" type="ORF">H8698_11180</name>
</gene>
<dbReference type="InterPro" id="IPR029045">
    <property type="entry name" value="ClpP/crotonase-like_dom_sf"/>
</dbReference>